<reference evidence="8 9" key="1">
    <citation type="submission" date="2019-09" db="EMBL/GenBank/DDBJ databases">
        <authorList>
            <person name="Brejova B."/>
        </authorList>
    </citation>
    <scope>NUCLEOTIDE SEQUENCE [LARGE SCALE GENOMIC DNA]</scope>
</reference>
<feature type="transmembrane region" description="Helical" evidence="7">
    <location>
        <begin position="505"/>
        <end position="522"/>
    </location>
</feature>
<evidence type="ECO:0000256" key="3">
    <source>
        <dbReference type="ARBA" id="ARBA00022448"/>
    </source>
</evidence>
<dbReference type="PANTHER" id="PTHR20772">
    <property type="entry name" value="PROTEIN FMP42"/>
    <property type="match status" value="1"/>
</dbReference>
<feature type="transmembrane region" description="Helical" evidence="7">
    <location>
        <begin position="384"/>
        <end position="404"/>
    </location>
</feature>
<feature type="transmembrane region" description="Helical" evidence="7">
    <location>
        <begin position="94"/>
        <end position="114"/>
    </location>
</feature>
<dbReference type="AlphaFoldDB" id="A0A5E8BW18"/>
<accession>A0A5E8BW18</accession>
<gene>
    <name evidence="8" type="ORF">SAPINGB_P004523</name>
</gene>
<keyword evidence="3" id="KW-0813">Transport</keyword>
<dbReference type="InterPro" id="IPR052599">
    <property type="entry name" value="SLC43A_AATransporter"/>
</dbReference>
<proteinExistence type="inferred from homology"/>
<evidence type="ECO:0000256" key="1">
    <source>
        <dbReference type="ARBA" id="ARBA00004141"/>
    </source>
</evidence>
<feature type="transmembrane region" description="Helical" evidence="7">
    <location>
        <begin position="126"/>
        <end position="145"/>
    </location>
</feature>
<dbReference type="Proteomes" id="UP000398389">
    <property type="component" value="Unassembled WGS sequence"/>
</dbReference>
<evidence type="ECO:0000256" key="7">
    <source>
        <dbReference type="SAM" id="Phobius"/>
    </source>
</evidence>
<feature type="transmembrane region" description="Helical" evidence="7">
    <location>
        <begin position="157"/>
        <end position="176"/>
    </location>
</feature>
<protein>
    <recommendedName>
        <fullName evidence="10">Protein FMP42</fullName>
    </recommendedName>
</protein>
<evidence type="ECO:0000313" key="9">
    <source>
        <dbReference type="Proteomes" id="UP000398389"/>
    </source>
</evidence>
<evidence type="ECO:0000256" key="2">
    <source>
        <dbReference type="ARBA" id="ARBA00006595"/>
    </source>
</evidence>
<keyword evidence="5 7" id="KW-1133">Transmembrane helix</keyword>
<sequence>MIDRNSVPKAKRIAQVACSILWCLFVAGTSFGFAALKPVLVSEGVYRERCTPDEVEHNVHICRNQELALNMMFTIAAVVTNISALVVGSALDIYGPRFCGVLGSFLVAAACLVLRGAASNTLFDGYVIGYAMLALAGPFTFISSFHLSNAFPQSSGLILALLTGAFDSSSAVFLFYRLAYQSSGGTFSLYKFFTLFLAVPIFIFVIQVTIMPKESYASPSSPTPEKIRRMSYAALPDSVIQTESYRSRHASFVDSTGAAGPSFLGDSAIDDVEEQEPTEHSPLVRTNTNLLVHSETIEEATIASKIDNNEVSHDKPGSIGKHAGVWGVLHGQSAASQLKTPWFWFMALFTTIQMLRINYFVASVLSQYTYLLGGYEKAVQLNKFFDVALPLGGLISIPFIGLALDNLSTFGVLSVLLGVSTTFGVLGMIPNSFLAGALNISLLVVYRPFYYTSVSDYAAKVFGFETFGRIYGVIICIAGVLNVLQAQLDATTHNVFAGNPTPVNIMLVSITIVIGISFLTYVKVQVKRIQRKSLEQEAQVAPVLNTP</sequence>
<dbReference type="EMBL" id="CABVLU010000003">
    <property type="protein sequence ID" value="VVT55291.1"/>
    <property type="molecule type" value="Genomic_DNA"/>
</dbReference>
<evidence type="ECO:0000313" key="8">
    <source>
        <dbReference type="EMBL" id="VVT55291.1"/>
    </source>
</evidence>
<keyword evidence="9" id="KW-1185">Reference proteome</keyword>
<evidence type="ECO:0000256" key="4">
    <source>
        <dbReference type="ARBA" id="ARBA00022692"/>
    </source>
</evidence>
<feature type="transmembrane region" description="Helical" evidence="7">
    <location>
        <begin position="188"/>
        <end position="210"/>
    </location>
</feature>
<dbReference type="RefSeq" id="XP_031855129.1">
    <property type="nucleotide sequence ID" value="XM_031999238.1"/>
</dbReference>
<evidence type="ECO:0008006" key="10">
    <source>
        <dbReference type="Google" id="ProtNLM"/>
    </source>
</evidence>
<feature type="transmembrane region" description="Helical" evidence="7">
    <location>
        <begin position="424"/>
        <end position="446"/>
    </location>
</feature>
<dbReference type="GeneID" id="43583338"/>
<organism evidence="8 9">
    <name type="scientific">Magnusiomyces paraingens</name>
    <dbReference type="NCBI Taxonomy" id="2606893"/>
    <lineage>
        <taxon>Eukaryota</taxon>
        <taxon>Fungi</taxon>
        <taxon>Dikarya</taxon>
        <taxon>Ascomycota</taxon>
        <taxon>Saccharomycotina</taxon>
        <taxon>Dipodascomycetes</taxon>
        <taxon>Dipodascales</taxon>
        <taxon>Dipodascaceae</taxon>
        <taxon>Magnusiomyces</taxon>
    </lineage>
</organism>
<keyword evidence="6 7" id="KW-0472">Membrane</keyword>
<evidence type="ECO:0000256" key="5">
    <source>
        <dbReference type="ARBA" id="ARBA00022989"/>
    </source>
</evidence>
<dbReference type="PANTHER" id="PTHR20772:SF2">
    <property type="entry name" value="PROTEIN FMP42"/>
    <property type="match status" value="1"/>
</dbReference>
<dbReference type="SUPFAM" id="SSF103473">
    <property type="entry name" value="MFS general substrate transporter"/>
    <property type="match status" value="1"/>
</dbReference>
<dbReference type="InterPro" id="IPR036259">
    <property type="entry name" value="MFS_trans_sf"/>
</dbReference>
<comment type="similarity">
    <text evidence="2">Belongs to the SLC43A transporter (TC 2.A.1.44) family.</text>
</comment>
<evidence type="ECO:0000256" key="6">
    <source>
        <dbReference type="ARBA" id="ARBA00023136"/>
    </source>
</evidence>
<comment type="subcellular location">
    <subcellularLocation>
        <location evidence="1">Membrane</location>
        <topology evidence="1">Multi-pass membrane protein</topology>
    </subcellularLocation>
</comment>
<feature type="transmembrane region" description="Helical" evidence="7">
    <location>
        <begin position="467"/>
        <end position="485"/>
    </location>
</feature>
<keyword evidence="4 7" id="KW-0812">Transmembrane</keyword>
<feature type="transmembrane region" description="Helical" evidence="7">
    <location>
        <begin position="13"/>
        <end position="36"/>
    </location>
</feature>
<dbReference type="OrthoDB" id="330047at2759"/>
<name>A0A5E8BW18_9ASCO</name>
<dbReference type="GO" id="GO:0000329">
    <property type="term" value="C:fungal-type vacuole membrane"/>
    <property type="evidence" value="ECO:0007669"/>
    <property type="project" value="TreeGrafter"/>
</dbReference>
<feature type="transmembrane region" description="Helical" evidence="7">
    <location>
        <begin position="342"/>
        <end position="372"/>
    </location>
</feature>